<dbReference type="AlphaFoldDB" id="T1A328"/>
<comment type="caution">
    <text evidence="1">The sequence shown here is derived from an EMBL/GenBank/DDBJ whole genome shotgun (WGS) entry which is preliminary data.</text>
</comment>
<gene>
    <name evidence="1" type="ORF">B1A_18269</name>
</gene>
<dbReference type="EMBL" id="AUZX01013473">
    <property type="protein sequence ID" value="EQD35474.1"/>
    <property type="molecule type" value="Genomic_DNA"/>
</dbReference>
<reference evidence="1" key="2">
    <citation type="journal article" date="2014" name="ISME J.">
        <title>Microbial stratification in low pH oxic and suboxic macroscopic growths along an acid mine drainage.</title>
        <authorList>
            <person name="Mendez-Garcia C."/>
            <person name="Mesa V."/>
            <person name="Sprenger R.R."/>
            <person name="Richter M."/>
            <person name="Diez M.S."/>
            <person name="Solano J."/>
            <person name="Bargiela R."/>
            <person name="Golyshina O.V."/>
            <person name="Manteca A."/>
            <person name="Ramos J.L."/>
            <person name="Gallego J.R."/>
            <person name="Llorente I."/>
            <person name="Martins Dos Santos V.A."/>
            <person name="Jensen O.N."/>
            <person name="Pelaez A.I."/>
            <person name="Sanchez J."/>
            <person name="Ferrer M."/>
        </authorList>
    </citation>
    <scope>NUCLEOTIDE SEQUENCE</scope>
</reference>
<reference evidence="1" key="1">
    <citation type="submission" date="2013-08" db="EMBL/GenBank/DDBJ databases">
        <authorList>
            <person name="Mendez C."/>
            <person name="Richter M."/>
            <person name="Ferrer M."/>
            <person name="Sanchez J."/>
        </authorList>
    </citation>
    <scope>NUCLEOTIDE SEQUENCE</scope>
</reference>
<organism evidence="1">
    <name type="scientific">mine drainage metagenome</name>
    <dbReference type="NCBI Taxonomy" id="410659"/>
    <lineage>
        <taxon>unclassified sequences</taxon>
        <taxon>metagenomes</taxon>
        <taxon>ecological metagenomes</taxon>
    </lineage>
</organism>
<proteinExistence type="predicted"/>
<protein>
    <submittedName>
        <fullName evidence="1">Uncharacterized protein</fullName>
    </submittedName>
</protein>
<sequence>MEEIIKSISDIKPDFIFGECLHSRGSNVKELEMTLDEPVLLNGFDYAIEKQFHSILKRYGMKGRWWREHKKSFKE</sequence>
<evidence type="ECO:0000313" key="1">
    <source>
        <dbReference type="EMBL" id="EQD35474.1"/>
    </source>
</evidence>
<accession>T1A328</accession>
<name>T1A328_9ZZZZ</name>